<comment type="caution">
    <text evidence="2">The sequence shown here is derived from an EMBL/GenBank/DDBJ whole genome shotgun (WGS) entry which is preliminary data.</text>
</comment>
<gene>
    <name evidence="2" type="ORF">NDU88_004456</name>
</gene>
<evidence type="ECO:0000313" key="3">
    <source>
        <dbReference type="Proteomes" id="UP001066276"/>
    </source>
</evidence>
<dbReference type="EMBL" id="JANPWB010000007">
    <property type="protein sequence ID" value="KAJ1172612.1"/>
    <property type="molecule type" value="Genomic_DNA"/>
</dbReference>
<proteinExistence type="predicted"/>
<accession>A0AAV7T7P2</accession>
<sequence length="168" mass="17799">MSAGHRKKKRRPSSGSSPPPARGSGGRPSRSRAELLEPRPGGARPDGGRVGARAGASVEDLTWTGERRPALPGVVWPLVLGGPRRSTSGGQVECGAVDCRSGPGLRSFRPTAEWKERCCGGALGQRIGCSVLKNRCGARHRVEQGCWCCERRVVAVGLGPCRDPRRLA</sequence>
<keyword evidence="3" id="KW-1185">Reference proteome</keyword>
<evidence type="ECO:0000313" key="2">
    <source>
        <dbReference type="EMBL" id="KAJ1172612.1"/>
    </source>
</evidence>
<organism evidence="2 3">
    <name type="scientific">Pleurodeles waltl</name>
    <name type="common">Iberian ribbed newt</name>
    <dbReference type="NCBI Taxonomy" id="8319"/>
    <lineage>
        <taxon>Eukaryota</taxon>
        <taxon>Metazoa</taxon>
        <taxon>Chordata</taxon>
        <taxon>Craniata</taxon>
        <taxon>Vertebrata</taxon>
        <taxon>Euteleostomi</taxon>
        <taxon>Amphibia</taxon>
        <taxon>Batrachia</taxon>
        <taxon>Caudata</taxon>
        <taxon>Salamandroidea</taxon>
        <taxon>Salamandridae</taxon>
        <taxon>Pleurodelinae</taxon>
        <taxon>Pleurodeles</taxon>
    </lineage>
</organism>
<evidence type="ECO:0000256" key="1">
    <source>
        <dbReference type="SAM" id="MobiDB-lite"/>
    </source>
</evidence>
<name>A0AAV7T7P2_PLEWA</name>
<feature type="compositionally biased region" description="Basic residues" evidence="1">
    <location>
        <begin position="1"/>
        <end position="12"/>
    </location>
</feature>
<reference evidence="2" key="1">
    <citation type="journal article" date="2022" name="bioRxiv">
        <title>Sequencing and chromosome-scale assembly of the giantPleurodeles waltlgenome.</title>
        <authorList>
            <person name="Brown T."/>
            <person name="Elewa A."/>
            <person name="Iarovenko S."/>
            <person name="Subramanian E."/>
            <person name="Araus A.J."/>
            <person name="Petzold A."/>
            <person name="Susuki M."/>
            <person name="Suzuki K.-i.T."/>
            <person name="Hayashi T."/>
            <person name="Toyoda A."/>
            <person name="Oliveira C."/>
            <person name="Osipova E."/>
            <person name="Leigh N.D."/>
            <person name="Simon A."/>
            <person name="Yun M.H."/>
        </authorList>
    </citation>
    <scope>NUCLEOTIDE SEQUENCE</scope>
    <source>
        <strain evidence="2">20211129_DDA</strain>
        <tissue evidence="2">Liver</tissue>
    </source>
</reference>
<protein>
    <submittedName>
        <fullName evidence="2">Uncharacterized protein</fullName>
    </submittedName>
</protein>
<feature type="region of interest" description="Disordered" evidence="1">
    <location>
        <begin position="1"/>
        <end position="58"/>
    </location>
</feature>
<dbReference type="Proteomes" id="UP001066276">
    <property type="component" value="Chromosome 4_1"/>
</dbReference>
<dbReference type="AlphaFoldDB" id="A0AAV7T7P2"/>